<dbReference type="GO" id="GO:0043103">
    <property type="term" value="P:hypoxanthine salvage"/>
    <property type="evidence" value="ECO:0007669"/>
    <property type="project" value="UniProtKB-UniRule"/>
</dbReference>
<dbReference type="InterPro" id="IPR006650">
    <property type="entry name" value="A/AMP_deam_AS"/>
</dbReference>
<dbReference type="PANTHER" id="PTHR43114">
    <property type="entry name" value="ADENINE DEAMINASE"/>
    <property type="match status" value="1"/>
</dbReference>
<keyword evidence="10" id="KW-1185">Reference proteome</keyword>
<gene>
    <name evidence="7 9" type="primary">AAH1</name>
    <name evidence="9" type="ORF">AWJ20_4169</name>
</gene>
<dbReference type="Pfam" id="PF00962">
    <property type="entry name" value="A_deaminase"/>
    <property type="match status" value="1"/>
</dbReference>
<keyword evidence="2 7" id="KW-0479">Metal-binding</keyword>
<keyword evidence="3 7" id="KW-0378">Hydrolase</keyword>
<accession>A0A167C8P8</accession>
<comment type="similarity">
    <text evidence="7">Belongs to the metallo-dependent hydrolases superfamily. Adenosine and AMP deaminases family. Adenine deaminase type 2 subfamily.</text>
</comment>
<comment type="function">
    <text evidence="7">Catalyzes the hydrolytic deamination of adenine to hypoxanthine. Plays an important role in the purine salvage pathway and in nitrogen catabolism.</text>
</comment>
<evidence type="ECO:0000259" key="8">
    <source>
        <dbReference type="Pfam" id="PF00962"/>
    </source>
</evidence>
<dbReference type="GeneID" id="30036271"/>
<dbReference type="EMBL" id="CP014500">
    <property type="protein sequence ID" value="ANB11363.1"/>
    <property type="molecule type" value="Genomic_DNA"/>
</dbReference>
<keyword evidence="4 7" id="KW-0862">Zinc</keyword>
<protein>
    <recommendedName>
        <fullName evidence="7">Adenine deaminase</fullName>
        <shortName evidence="7">ADE</shortName>
        <ecNumber evidence="7">3.5.4.2</ecNumber>
    </recommendedName>
    <alternativeName>
        <fullName evidence="7">Adenine aminohydrolase</fullName>
        <shortName evidence="7">AAH</shortName>
    </alternativeName>
</protein>
<dbReference type="SUPFAM" id="SSF51556">
    <property type="entry name" value="Metallo-dependent hydrolases"/>
    <property type="match status" value="1"/>
</dbReference>
<feature type="binding site" evidence="7">
    <location>
        <position position="207"/>
    </location>
    <ligand>
        <name>Zn(2+)</name>
        <dbReference type="ChEBI" id="CHEBI:29105"/>
        <note>catalytic</note>
    </ligand>
</feature>
<feature type="site" description="Important for catalytic activity" evidence="7">
    <location>
        <position position="231"/>
    </location>
</feature>
<dbReference type="GO" id="GO:0008270">
    <property type="term" value="F:zinc ion binding"/>
    <property type="evidence" value="ECO:0007669"/>
    <property type="project" value="UniProtKB-UniRule"/>
</dbReference>
<dbReference type="Proteomes" id="UP000189580">
    <property type="component" value="Chromosome c"/>
</dbReference>
<keyword evidence="5 7" id="KW-0546">Nucleotide metabolism</keyword>
<evidence type="ECO:0000256" key="1">
    <source>
        <dbReference type="ARBA" id="ARBA00022490"/>
    </source>
</evidence>
<keyword evidence="1 7" id="KW-0963">Cytoplasm</keyword>
<dbReference type="GO" id="GO:0006146">
    <property type="term" value="P:adenine catabolic process"/>
    <property type="evidence" value="ECO:0007669"/>
    <property type="project" value="UniProtKB-UniRule"/>
</dbReference>
<feature type="binding site" evidence="7">
    <location>
        <position position="19"/>
    </location>
    <ligand>
        <name>Zn(2+)</name>
        <dbReference type="ChEBI" id="CHEBI:29105"/>
        <note>catalytic</note>
    </ligand>
</feature>
<dbReference type="PANTHER" id="PTHR43114:SF6">
    <property type="entry name" value="ADENINE DEAMINASE"/>
    <property type="match status" value="1"/>
</dbReference>
<organism evidence="9 10">
    <name type="scientific">Sugiyamaella lignohabitans</name>
    <dbReference type="NCBI Taxonomy" id="796027"/>
    <lineage>
        <taxon>Eukaryota</taxon>
        <taxon>Fungi</taxon>
        <taxon>Dikarya</taxon>
        <taxon>Ascomycota</taxon>
        <taxon>Saccharomycotina</taxon>
        <taxon>Dipodascomycetes</taxon>
        <taxon>Dipodascales</taxon>
        <taxon>Trichomonascaceae</taxon>
        <taxon>Sugiyamaella</taxon>
    </lineage>
</organism>
<dbReference type="HAMAP" id="MF_01962">
    <property type="entry name" value="Adenine_deaminase"/>
    <property type="match status" value="1"/>
</dbReference>
<dbReference type="OrthoDB" id="272271at2759"/>
<dbReference type="GO" id="GO:0009168">
    <property type="term" value="P:purine ribonucleoside monophosphate biosynthetic process"/>
    <property type="evidence" value="ECO:0007669"/>
    <property type="project" value="InterPro"/>
</dbReference>
<dbReference type="InterPro" id="IPR028892">
    <property type="entry name" value="ADE"/>
</dbReference>
<feature type="active site" description="Proton donor" evidence="7">
    <location>
        <position position="210"/>
    </location>
</feature>
<dbReference type="InterPro" id="IPR032466">
    <property type="entry name" value="Metal_Hydrolase"/>
</dbReference>
<comment type="subcellular location">
    <subcellularLocation>
        <location evidence="7">Cytoplasm</location>
    </subcellularLocation>
    <subcellularLocation>
        <location evidence="7">Nucleus</location>
    </subcellularLocation>
</comment>
<proteinExistence type="inferred from homology"/>
<dbReference type="RefSeq" id="XP_018733840.1">
    <property type="nucleotide sequence ID" value="XM_018881229.1"/>
</dbReference>
<dbReference type="FunFam" id="3.20.20.140:FF:000039">
    <property type="entry name" value="Adenine deaminase"/>
    <property type="match status" value="1"/>
</dbReference>
<dbReference type="PROSITE" id="PS00485">
    <property type="entry name" value="A_DEAMINASE"/>
    <property type="match status" value="1"/>
</dbReference>
<dbReference type="KEGG" id="slb:AWJ20_4169"/>
<name>A0A167C8P8_9ASCO</name>
<evidence type="ECO:0000256" key="6">
    <source>
        <dbReference type="ARBA" id="ARBA00023242"/>
    </source>
</evidence>
<evidence type="ECO:0000256" key="5">
    <source>
        <dbReference type="ARBA" id="ARBA00023080"/>
    </source>
</evidence>
<dbReference type="NCBIfam" id="TIGR01430">
    <property type="entry name" value="aden_deam"/>
    <property type="match status" value="1"/>
</dbReference>
<dbReference type="EC" id="3.5.4.2" evidence="7"/>
<evidence type="ECO:0000256" key="7">
    <source>
        <dbReference type="HAMAP-Rule" id="MF_03145"/>
    </source>
</evidence>
<comment type="cofactor">
    <cofactor evidence="7">
        <name>Zn(2+)</name>
        <dbReference type="ChEBI" id="CHEBI:29105"/>
    </cofactor>
    <text evidence="7">Binds 1 zinc ion per subunit.</text>
</comment>
<feature type="binding site" evidence="7">
    <location>
        <position position="288"/>
    </location>
    <ligand>
        <name>Zn(2+)</name>
        <dbReference type="ChEBI" id="CHEBI:29105"/>
        <note>catalytic</note>
    </ligand>
</feature>
<evidence type="ECO:0000256" key="2">
    <source>
        <dbReference type="ARBA" id="ARBA00022723"/>
    </source>
</evidence>
<dbReference type="AlphaFoldDB" id="A0A167C8P8"/>
<dbReference type="GO" id="GO:0009117">
    <property type="term" value="P:nucleotide metabolic process"/>
    <property type="evidence" value="ECO:0007669"/>
    <property type="project" value="UniProtKB-KW"/>
</dbReference>
<evidence type="ECO:0000256" key="4">
    <source>
        <dbReference type="ARBA" id="ARBA00022833"/>
    </source>
</evidence>
<dbReference type="GO" id="GO:0005829">
    <property type="term" value="C:cytosol"/>
    <property type="evidence" value="ECO:0007669"/>
    <property type="project" value="TreeGrafter"/>
</dbReference>
<keyword evidence="6 7" id="KW-0539">Nucleus</keyword>
<dbReference type="Gene3D" id="3.20.20.140">
    <property type="entry name" value="Metal-dependent hydrolases"/>
    <property type="match status" value="1"/>
</dbReference>
<feature type="binding site" evidence="7">
    <location>
        <position position="21"/>
    </location>
    <ligand>
        <name>Zn(2+)</name>
        <dbReference type="ChEBI" id="CHEBI:29105"/>
        <note>catalytic</note>
    </ligand>
</feature>
<dbReference type="InterPro" id="IPR006330">
    <property type="entry name" value="Ado/ade_deaminase"/>
</dbReference>
<evidence type="ECO:0000313" key="10">
    <source>
        <dbReference type="Proteomes" id="UP000189580"/>
    </source>
</evidence>
<evidence type="ECO:0000313" key="9">
    <source>
        <dbReference type="EMBL" id="ANB11363.1"/>
    </source>
</evidence>
<dbReference type="GO" id="GO:0000034">
    <property type="term" value="F:adenine deaminase activity"/>
    <property type="evidence" value="ECO:0007669"/>
    <property type="project" value="UniProtKB-UniRule"/>
</dbReference>
<sequence length="351" mass="39730">MTVSDFDSFLTELPKCEHHVHLEGTLSPELLIDLAKRNNIKLPEEHPPTIEALYDRYSKFSCLQDFLDHYYVGMSVLIYEKDFEDLAYNYFVKAHQDGVHHAEVFFDPQAHLERGIKLTDVVSGITKARTRAESDFGITTKLIMCFLRHIPSSDALTTLHAAVPHITTGHITGIGLDSSELGFPPHLFKEAYATARELNLELNYTAHAGEEGDHTYVLGALDDLKVERIDHGIRSADDDATLKRLAANNTLLTVCPMSNLKLRAVKSIGDIPLRKFLEYGVPFSINSDDPAYFGGYILDNYKEVHKHFNFDLATWIKIAENNIHGSWINQDRKDVLLARVADVRKKYIHLA</sequence>
<comment type="catalytic activity">
    <reaction evidence="7">
        <text>adenine + H2O + H(+) = hypoxanthine + NH4(+)</text>
        <dbReference type="Rhea" id="RHEA:23688"/>
        <dbReference type="ChEBI" id="CHEBI:15377"/>
        <dbReference type="ChEBI" id="CHEBI:15378"/>
        <dbReference type="ChEBI" id="CHEBI:16708"/>
        <dbReference type="ChEBI" id="CHEBI:17368"/>
        <dbReference type="ChEBI" id="CHEBI:28938"/>
        <dbReference type="EC" id="3.5.4.2"/>
    </reaction>
</comment>
<feature type="domain" description="Adenosine deaminase" evidence="8">
    <location>
        <begin position="14"/>
        <end position="342"/>
    </location>
</feature>
<evidence type="ECO:0000256" key="3">
    <source>
        <dbReference type="ARBA" id="ARBA00022801"/>
    </source>
</evidence>
<dbReference type="CDD" id="cd01320">
    <property type="entry name" value="ADA"/>
    <property type="match status" value="1"/>
</dbReference>
<reference evidence="9 10" key="1">
    <citation type="submission" date="2016-02" db="EMBL/GenBank/DDBJ databases">
        <title>Complete genome sequence and transcriptome regulation of the pentose utilising yeast Sugiyamaella lignohabitans.</title>
        <authorList>
            <person name="Bellasio M."/>
            <person name="Peymann A."/>
            <person name="Valli M."/>
            <person name="Sipitzky M."/>
            <person name="Graf A."/>
            <person name="Sauer M."/>
            <person name="Marx H."/>
            <person name="Mattanovich D."/>
        </authorList>
    </citation>
    <scope>NUCLEOTIDE SEQUENCE [LARGE SCALE GENOMIC DNA]</scope>
    <source>
        <strain evidence="9 10">CBS 10342</strain>
    </source>
</reference>
<dbReference type="InterPro" id="IPR001365">
    <property type="entry name" value="A_deaminase_dom"/>
</dbReference>
<feature type="binding site" evidence="7">
    <location>
        <position position="289"/>
    </location>
    <ligand>
        <name>substrate</name>
    </ligand>
</feature>
<dbReference type="GO" id="GO:0005634">
    <property type="term" value="C:nucleus"/>
    <property type="evidence" value="ECO:0007669"/>
    <property type="project" value="UniProtKB-SubCell"/>
</dbReference>